<organism evidence="1 2">
    <name type="scientific">Paenibacillus albiflavus</name>
    <dbReference type="NCBI Taxonomy" id="2545760"/>
    <lineage>
        <taxon>Bacteria</taxon>
        <taxon>Bacillati</taxon>
        <taxon>Bacillota</taxon>
        <taxon>Bacilli</taxon>
        <taxon>Bacillales</taxon>
        <taxon>Paenibacillaceae</taxon>
        <taxon>Paenibacillus</taxon>
    </lineage>
</organism>
<gene>
    <name evidence="1" type="ORF">E0485_03255</name>
</gene>
<dbReference type="GO" id="GO:0016787">
    <property type="term" value="F:hydrolase activity"/>
    <property type="evidence" value="ECO:0007669"/>
    <property type="project" value="UniProtKB-KW"/>
</dbReference>
<dbReference type="InterPro" id="IPR017018">
    <property type="entry name" value="UCP033634"/>
</dbReference>
<dbReference type="Proteomes" id="UP000295418">
    <property type="component" value="Unassembled WGS sequence"/>
</dbReference>
<keyword evidence="2" id="KW-1185">Reference proteome</keyword>
<protein>
    <submittedName>
        <fullName evidence="1">Alpha/beta hydrolase</fullName>
    </submittedName>
</protein>
<name>A0A4R4EJ02_9BACL</name>
<dbReference type="EMBL" id="SKFG01000002">
    <property type="protein sequence ID" value="TCZ79899.1"/>
    <property type="molecule type" value="Genomic_DNA"/>
</dbReference>
<dbReference type="AlphaFoldDB" id="A0A4R4EJ02"/>
<reference evidence="1 2" key="1">
    <citation type="submission" date="2019-03" db="EMBL/GenBank/DDBJ databases">
        <authorList>
            <person name="Kim M.K.M."/>
        </authorList>
    </citation>
    <scope>NUCLEOTIDE SEQUENCE [LARGE SCALE GENOMIC DNA]</scope>
    <source>
        <strain evidence="1 2">18JY21-1</strain>
    </source>
</reference>
<dbReference type="PIRSF" id="PIRSF033634">
    <property type="entry name" value="UCP033634"/>
    <property type="match status" value="1"/>
</dbReference>
<keyword evidence="1" id="KW-0378">Hydrolase</keyword>
<dbReference type="OrthoDB" id="1908495at2"/>
<proteinExistence type="predicted"/>
<sequence>MDMKVIKLPSVFGREVTHKYVINQSSSLVVMFPGKYYPCDLPVLYYANKVAVANKHDVLRLEYGYQSARTEITFDEINEANIVKECLEAINQVAHSYDRLIFVSKSIGTIVAGKVAELMDNRAIEHLFLTPLDSSIPYIQKNSGMVIYGTKDWVFSAESAEIVKNMKHIKTVAISNADHVFELEQIQDSYEALGVLIQAYQEFLSSE</sequence>
<dbReference type="Gene3D" id="3.40.50.1820">
    <property type="entry name" value="alpha/beta hydrolase"/>
    <property type="match status" value="1"/>
</dbReference>
<comment type="caution">
    <text evidence="1">The sequence shown here is derived from an EMBL/GenBank/DDBJ whole genome shotgun (WGS) entry which is preliminary data.</text>
</comment>
<evidence type="ECO:0000313" key="2">
    <source>
        <dbReference type="Proteomes" id="UP000295418"/>
    </source>
</evidence>
<dbReference type="InterPro" id="IPR029058">
    <property type="entry name" value="AB_hydrolase_fold"/>
</dbReference>
<accession>A0A4R4EJ02</accession>
<evidence type="ECO:0000313" key="1">
    <source>
        <dbReference type="EMBL" id="TCZ79899.1"/>
    </source>
</evidence>
<dbReference type="RefSeq" id="WP_132416544.1">
    <property type="nucleotide sequence ID" value="NZ_SKFG01000002.1"/>
</dbReference>
<dbReference type="SUPFAM" id="SSF53474">
    <property type="entry name" value="alpha/beta-Hydrolases"/>
    <property type="match status" value="1"/>
</dbReference>